<dbReference type="PANTHER" id="PTHR30217">
    <property type="entry name" value="PEPTIDASE U32 FAMILY"/>
    <property type="match status" value="1"/>
</dbReference>
<dbReference type="InterPro" id="IPR001539">
    <property type="entry name" value="Peptidase_U32"/>
</dbReference>
<sequence>MKRTELLAPCGSMESLYAAVQNGADAVYLGGSRFSARAYAFNFDDEKLMEAVDYCHIYGVKVYVTVNTLVKDSEIKDILDYIKFLYIIGVDALIIQDTGLAYLVRKNFPDFELHGSTQMTIHNGEGAQYFKNLGFNRIVLSRELSLKEVEYISKDLNIETEIFIHGALCICYSGQCLMSSIIGGRSGNRGRCAQPCRLPYTIFNENNNKEFKGYILSPKDICTVDSIEEIIKSGTSSLKIEGRMKRPEYVAGVVGIYRKAIDSVYNNSEFDYPSEIRKLRQLFNREGFSKAYMFGNVGKDMMSYSFPKNTGLFLGSVNKDFTITLEEDLSVKDGIRVKDDGFLVEKILKKGLSVESARRGDRIKLIPESYAAFDKLYKTSDINLLDELNYSFKDSYGKKINIDIQCKFKINDPFEITCSYGGETFKITGDTVQKAIKRPLERIKLEENLIKTGNTPFKIKNIDFTDYEEGFMPVSAINSARRSLIDEIVKYQCGKNKRTFHKVIDFNREEKTHKSMEKLIVSVENSEQLKGCIEAGIKNVVINFFGKNSDINIENVENVEVYLKIPNIIKEEFNVICGFIDDNVHKIRGIVTANAGIINRYRGKLCIIGDYKLNIFNKYALDFYSKDLNGTYISTELNRNEIIKIVKSSPIPCGILVYGKLELMVSEYCPIGSTLGGKCTEANCNNKCVNGEFKLKDRKGEEFIVKTDSFCRSYIYNSLPLNLISNLKDINNLGDISYRMDFIDENKEEVIKIIKAYESWKFENESEKFTRGHYKRGVE</sequence>
<dbReference type="RefSeq" id="WP_015616177.1">
    <property type="nucleotide sequence ID" value="NC_021182.1"/>
</dbReference>
<dbReference type="InterPro" id="IPR051454">
    <property type="entry name" value="RNA/ubiquinone_mod_enzymes"/>
</dbReference>
<dbReference type="OrthoDB" id="9807498at2"/>
<dbReference type="eggNOG" id="COG0826">
    <property type="taxonomic scope" value="Bacteria"/>
</dbReference>
<keyword evidence="3" id="KW-1185">Reference proteome</keyword>
<organism evidence="2 3">
    <name type="scientific">Clostridium pasteurianum BC1</name>
    <dbReference type="NCBI Taxonomy" id="86416"/>
    <lineage>
        <taxon>Bacteria</taxon>
        <taxon>Bacillati</taxon>
        <taxon>Bacillota</taxon>
        <taxon>Clostridia</taxon>
        <taxon>Eubacteriales</taxon>
        <taxon>Clostridiaceae</taxon>
        <taxon>Clostridium</taxon>
    </lineage>
</organism>
<dbReference type="PATRIC" id="fig|86416.3.peg.3045"/>
<dbReference type="GO" id="GO:0008233">
    <property type="term" value="F:peptidase activity"/>
    <property type="evidence" value="ECO:0007669"/>
    <property type="project" value="UniProtKB-KW"/>
</dbReference>
<feature type="domain" description="Peptidase U32 collagenase" evidence="1">
    <location>
        <begin position="376"/>
        <end position="488"/>
    </location>
</feature>
<proteinExistence type="predicted"/>
<dbReference type="Proteomes" id="UP000013523">
    <property type="component" value="Chromosome"/>
</dbReference>
<keyword evidence="2" id="KW-0378">Hydrolase</keyword>
<reference evidence="2 3" key="1">
    <citation type="submission" date="2012-01" db="EMBL/GenBank/DDBJ databases">
        <title>Complete sequence of chromosome of Clostridium pasteurianum BC1.</title>
        <authorList>
            <consortium name="US DOE Joint Genome Institute"/>
            <person name="Lucas S."/>
            <person name="Han J."/>
            <person name="Lapidus A."/>
            <person name="Cheng J.-F."/>
            <person name="Goodwin L."/>
            <person name="Pitluck S."/>
            <person name="Peters L."/>
            <person name="Mikhailova N."/>
            <person name="Teshima H."/>
            <person name="Detter J.C."/>
            <person name="Han C."/>
            <person name="Tapia R."/>
            <person name="Land M."/>
            <person name="Hauser L."/>
            <person name="Kyrpides N."/>
            <person name="Ivanova N."/>
            <person name="Pagani I."/>
            <person name="Dunn J."/>
            <person name="Taghavi S."/>
            <person name="Francis A."/>
            <person name="van der Lelie D."/>
            <person name="Woyke T."/>
        </authorList>
    </citation>
    <scope>NUCLEOTIDE SEQUENCE [LARGE SCALE GENOMIC DNA]</scope>
    <source>
        <strain evidence="2 3">BC1</strain>
    </source>
</reference>
<dbReference type="InterPro" id="IPR020988">
    <property type="entry name" value="Pept_U32_collagenase"/>
</dbReference>
<dbReference type="HOGENOM" id="CLU_011540_4_0_9"/>
<dbReference type="GO" id="GO:0006508">
    <property type="term" value="P:proteolysis"/>
    <property type="evidence" value="ECO:0007669"/>
    <property type="project" value="UniProtKB-KW"/>
</dbReference>
<accession>R4KE41</accession>
<evidence type="ECO:0000259" key="1">
    <source>
        <dbReference type="Pfam" id="PF12392"/>
    </source>
</evidence>
<name>R4KE41_CLOPA</name>
<evidence type="ECO:0000313" key="2">
    <source>
        <dbReference type="EMBL" id="AGK97885.1"/>
    </source>
</evidence>
<dbReference type="PROSITE" id="PS01276">
    <property type="entry name" value="PEPTIDASE_U32"/>
    <property type="match status" value="1"/>
</dbReference>
<dbReference type="PANTHER" id="PTHR30217:SF10">
    <property type="entry name" value="23S RRNA 5-HYDROXYCYTIDINE C2501 SYNTHASE"/>
    <property type="match status" value="1"/>
</dbReference>
<evidence type="ECO:0000313" key="3">
    <source>
        <dbReference type="Proteomes" id="UP000013523"/>
    </source>
</evidence>
<keyword evidence="2" id="KW-0645">Protease</keyword>
<protein>
    <submittedName>
        <fullName evidence="2">Collagenase-like protease</fullName>
    </submittedName>
</protein>
<gene>
    <name evidence="2" type="ORF">Clopa_3057</name>
</gene>
<dbReference type="EMBL" id="CP003261">
    <property type="protein sequence ID" value="AGK97885.1"/>
    <property type="molecule type" value="Genomic_DNA"/>
</dbReference>
<dbReference type="Pfam" id="PF12392">
    <property type="entry name" value="DUF3656"/>
    <property type="match status" value="1"/>
</dbReference>
<dbReference type="KEGG" id="cpas:Clopa_3057"/>
<dbReference type="Pfam" id="PF01136">
    <property type="entry name" value="Peptidase_U32"/>
    <property type="match status" value="2"/>
</dbReference>
<dbReference type="AlphaFoldDB" id="R4KE41"/>
<dbReference type="STRING" id="86416.Clopa_3057"/>